<dbReference type="Proteomes" id="UP001212152">
    <property type="component" value="Unassembled WGS sequence"/>
</dbReference>
<proteinExistence type="predicted"/>
<evidence type="ECO:0000313" key="3">
    <source>
        <dbReference type="Proteomes" id="UP001212152"/>
    </source>
</evidence>
<dbReference type="InterPro" id="IPR055334">
    <property type="entry name" value="PEX8-like"/>
</dbReference>
<dbReference type="AlphaFoldDB" id="A0AAD5TJ02"/>
<accession>A0AAD5TJ02</accession>
<evidence type="ECO:0000256" key="1">
    <source>
        <dbReference type="SAM" id="MobiDB-lite"/>
    </source>
</evidence>
<reference evidence="2" key="1">
    <citation type="submission" date="2020-05" db="EMBL/GenBank/DDBJ databases">
        <title>Phylogenomic resolution of chytrid fungi.</title>
        <authorList>
            <person name="Stajich J.E."/>
            <person name="Amses K."/>
            <person name="Simmons R."/>
            <person name="Seto K."/>
            <person name="Myers J."/>
            <person name="Bonds A."/>
            <person name="Quandt C.A."/>
            <person name="Barry K."/>
            <person name="Liu P."/>
            <person name="Grigoriev I."/>
            <person name="Longcore J.E."/>
            <person name="James T.Y."/>
        </authorList>
    </citation>
    <scope>NUCLEOTIDE SEQUENCE</scope>
    <source>
        <strain evidence="2">JEL0379</strain>
    </source>
</reference>
<name>A0AAD5TJ02_9FUNG</name>
<comment type="caution">
    <text evidence="2">The sequence shown here is derived from an EMBL/GenBank/DDBJ whole genome shotgun (WGS) entry which is preliminary data.</text>
</comment>
<dbReference type="EMBL" id="JADGJQ010000075">
    <property type="protein sequence ID" value="KAJ3172792.1"/>
    <property type="molecule type" value="Genomic_DNA"/>
</dbReference>
<organism evidence="2 3">
    <name type="scientific">Geranomyces variabilis</name>
    <dbReference type="NCBI Taxonomy" id="109894"/>
    <lineage>
        <taxon>Eukaryota</taxon>
        <taxon>Fungi</taxon>
        <taxon>Fungi incertae sedis</taxon>
        <taxon>Chytridiomycota</taxon>
        <taxon>Chytridiomycota incertae sedis</taxon>
        <taxon>Chytridiomycetes</taxon>
        <taxon>Spizellomycetales</taxon>
        <taxon>Powellomycetaceae</taxon>
        <taxon>Geranomyces</taxon>
    </lineage>
</organism>
<feature type="region of interest" description="Disordered" evidence="1">
    <location>
        <begin position="952"/>
        <end position="1009"/>
    </location>
</feature>
<dbReference type="PANTHER" id="PTHR39214">
    <property type="entry name" value="MICROBODY (PEROXISOME) BIOGENESIS PROTEIN PEROXIN 8 (EUROFUNG)"/>
    <property type="match status" value="1"/>
</dbReference>
<dbReference type="PANTHER" id="PTHR39214:SF1">
    <property type="entry name" value="MICROBODY (PEROXISOME) BIOGENESIS PROTEIN PEROXIN 8 (EUROFUNG)"/>
    <property type="match status" value="1"/>
</dbReference>
<feature type="compositionally biased region" description="Basic and acidic residues" evidence="1">
    <location>
        <begin position="980"/>
        <end position="1000"/>
    </location>
</feature>
<sequence length="1224" mass="135189">MGQQAPSAKWWESPYIPLVSKGASPQSLNWSEWVTQLFAWSELRKAQRPAAYASHVGVTSQASAYEGRCPNISYLTNPFDAPRIHNILKKLDSGKFNWEGIAEHLRTGVSLFSSNTAPSTADEGDLEAFLLSAIYLNCFGHSLTDVGSAKSAFEPILHLITSKTIHVRSGATFSRDTWFHIFTSKNLRFKTGADRSITPSHVFLNEILEAIRIRALPDFGTNGSVDDLARYLPINVFTILEFADTSLFITAENMKILARYSGQLPKSWFMLDLLKACMNLGLLAEAISDGSGLLSSSLQLLAAWLRKAGPADNATIANNAIGLADRTIRRASRGEKVEEGSVVASLVTLGCSIGALDIDTDLAALESLCIGLPRVNLLGETGRKAVYSQLAILMKTLPPAPLKIVSTALLQAHDLTHGLEAHIRLMYFYEYIALAGYDSETFAAGGATPKRAKWWAFWRSSTVPEGDAFAYLEAIFASIDELWAMDNSNFERRIAENNEQSLKVSEKMIAIENQLRNALLVRLSDLAASIASESQSAVGDATCQIITFASAQLLVSPSEQELIAFELDWQPVLSVLTEVLFTHSEALYVEDDFFARVAEEFFDTERDPSGDKSLQNRLHAKVSKGTQHPLYMEIGKIARIVGSLLAVQWTKGNYEGVSVILQRVSAFCENTHESWNSIEHPVPESPKNQFSAEVWQYLKTVLFVTTAITHTFVDVLLAVEPPLATRGSETARLSYDQHAAAAVSAALEAFSSLHFVTARFGLSGFKTWHDSLQGLAVWIEERDAERQGQGRSVDEMLEAGAPTYRGIFVHPNPLVKTRLMFYLIFARLLLRSLSPSYVADEVLPRLYPYLTYNVAVPNYVLTVEDKDLFELSHAVSVTLFEHAGKFASLVAEFAGWYATMLIEITYAAKTFASIAHLALCLQRFPDPIDFDLFRQSFSTMIKSLSTIKPSRSANEDKADAYEDDLEDADEYQKPARSSRSGRETDHSEDMLHTTTRRGERNAGLAATSDLDADVAPDMMRAERTEEGDFIAWMCIARLADAIHRLSIQIDAGGKTPPAGDHSPLPPPQSRLERILAASPTTALVTRRDQIAMVLFDQIATVGLAGLEPLLATVRHVMLGGPVGYSVPFARDDNEYDAAEIGLVETLARVPGIGTQTNPDRSRLWQSLFDAVGHYRGFDYTRRERCAQWYLATLRDARLGWKGRSPPDPTAEAALPVHPELRAKL</sequence>
<gene>
    <name evidence="2" type="ORF">HDU87_007794</name>
</gene>
<evidence type="ECO:0000313" key="2">
    <source>
        <dbReference type="EMBL" id="KAJ3172792.1"/>
    </source>
</evidence>
<keyword evidence="3" id="KW-1185">Reference proteome</keyword>
<protein>
    <submittedName>
        <fullName evidence="2">Uncharacterized protein</fullName>
    </submittedName>
</protein>